<dbReference type="Pfam" id="PF04157">
    <property type="entry name" value="EAP30"/>
    <property type="match status" value="1"/>
</dbReference>
<dbReference type="PANTHER" id="PTHR13128:SF12">
    <property type="entry name" value="VACUOLAR PROTEIN-SORTING-ASSOCIATED PROTEIN 36"/>
    <property type="match status" value="1"/>
</dbReference>
<dbReference type="Gene3D" id="1.10.10.10">
    <property type="entry name" value="Winged helix-like DNA-binding domain superfamily/Winged helix DNA-binding domain"/>
    <property type="match status" value="2"/>
</dbReference>
<comment type="subunit">
    <text evidence="4">Component of the endosomal sorting complex required for transport II (ESCRT-II).</text>
</comment>
<evidence type="ECO:0000256" key="1">
    <source>
        <dbReference type="ARBA" id="ARBA00009697"/>
    </source>
</evidence>
<comment type="function">
    <text evidence="4">Component of the ESCRT-II complex (endosomal sorting complex required for transport II), which is required for multivesicular body (MVB) formation and sorting of endosomal cargo proteins into MVBs.</text>
</comment>
<dbReference type="PANTHER" id="PTHR13128">
    <property type="entry name" value="VACUOLAR PROTEIN-SORTING-ASSOCIATED PROTEIN 36"/>
    <property type="match status" value="1"/>
</dbReference>
<evidence type="ECO:0000259" key="6">
    <source>
        <dbReference type="PROSITE" id="PS51495"/>
    </source>
</evidence>
<keyword evidence="3 4" id="KW-0653">Protein transport</keyword>
<evidence type="ECO:0000256" key="4">
    <source>
        <dbReference type="RuleBase" id="RU367095"/>
    </source>
</evidence>
<dbReference type="InterPro" id="IPR036388">
    <property type="entry name" value="WH-like_DNA-bd_sf"/>
</dbReference>
<accession>A0ABM3ARE3</accession>
<keyword evidence="2 4" id="KW-0813">Transport</keyword>
<feature type="region of interest" description="Disordered" evidence="5">
    <location>
        <begin position="513"/>
        <end position="536"/>
    </location>
</feature>
<feature type="region of interest" description="Disordered" evidence="5">
    <location>
        <begin position="579"/>
        <end position="605"/>
    </location>
</feature>
<comment type="subcellular location">
    <subcellularLocation>
        <location evidence="4">Cytoplasm</location>
    </subcellularLocation>
    <subcellularLocation>
        <location evidence="4">Endosome</location>
    </subcellularLocation>
</comment>
<comment type="similarity">
    <text evidence="1 4">Belongs to the VPS36 family.</text>
</comment>
<keyword evidence="4" id="KW-0967">Endosome</keyword>
<feature type="region of interest" description="Disordered" evidence="5">
    <location>
        <begin position="454"/>
        <end position="498"/>
    </location>
</feature>
<evidence type="ECO:0000256" key="3">
    <source>
        <dbReference type="ARBA" id="ARBA00022927"/>
    </source>
</evidence>
<sequence length="628" mass="68954">MSNFFSKAEVTSSGRPVLLRNEVECHLLSAVDLEPEDHRHFSLLKSGLLILTTHRLIWLPSSSASTPTCASAIPLAAISHIFSSKKSLKSVFHSPRIRFQVLVSSTGRVFDPGSGSGSSSGSGSRSVVVTAVIRGKGDCDGFLVKFWDSWRARAWETTETSGSGSASASGSGAATGTGGGLYSSDGSVRMVGVAGILRKEQEMWESTDKNLQDAFQDLNALMSKAKEMVTLVEKMRLKLLSGTSSQTSGTNDEDMGSKEEMQDWLLSVGIISPVTKESAGALYHQQLSCQLADFVRIPLERAGGMINLIDAYCLFNRARGTELISPDDMLQACSLWEKFDVPVMLWKFDSGVMVIQNKSHSDEEVFARIKSLVTKPEALRTGISPTDTAMTLGIAPAMAKEHLLTAESKGLLCRDISPDGFRFYINLFPEIDPCNMYFVKDYGICSTWIKAVSTTDSDSGSESDAAKASVSVRSTKENMDSGKNLDLNNSSVAVPNGANQSLNEFGQVEFSDDKPSAVEVEGQQEEESAPSERQVSPEKLYRAALLRNRFADTVLKAREKALEKGEKGDPVKLRMEREELERRKEKKKHGCKQKPKLQKRQGEKLKLKLLLKPKGRGSWREKQHVRLF</sequence>
<dbReference type="SUPFAM" id="SSF50729">
    <property type="entry name" value="PH domain-like"/>
    <property type="match status" value="1"/>
</dbReference>
<dbReference type="RefSeq" id="XP_040957426.1">
    <property type="nucleotide sequence ID" value="XM_041101492.1"/>
</dbReference>
<dbReference type="SUPFAM" id="SSF46785">
    <property type="entry name" value="Winged helix' DNA-binding domain"/>
    <property type="match status" value="1"/>
</dbReference>
<reference evidence="7" key="1">
    <citation type="journal article" date="2020" name="Nat. Genet.">
        <title>Genomic diversifications of five Gossypium allopolyploid species and their impact on cotton improvement.</title>
        <authorList>
            <person name="Chen Z.J."/>
            <person name="Sreedasyam A."/>
            <person name="Ando A."/>
            <person name="Song Q."/>
            <person name="De Santiago L.M."/>
            <person name="Hulse-Kemp A.M."/>
            <person name="Ding M."/>
            <person name="Ye W."/>
            <person name="Kirkbride R.C."/>
            <person name="Jenkins J."/>
            <person name="Plott C."/>
            <person name="Lovell J."/>
            <person name="Lin Y.M."/>
            <person name="Vaughn R."/>
            <person name="Liu B."/>
            <person name="Simpson S."/>
            <person name="Scheffler B.E."/>
            <person name="Wen L."/>
            <person name="Saski C.A."/>
            <person name="Grover C.E."/>
            <person name="Hu G."/>
            <person name="Conover J.L."/>
            <person name="Carlson J.W."/>
            <person name="Shu S."/>
            <person name="Boston L.B."/>
            <person name="Williams M."/>
            <person name="Peterson D.G."/>
            <person name="McGee K."/>
            <person name="Jones D.C."/>
            <person name="Wendel J.F."/>
            <person name="Stelly D.M."/>
            <person name="Grimwood J."/>
            <person name="Schmutz J."/>
        </authorList>
    </citation>
    <scope>NUCLEOTIDE SEQUENCE [LARGE SCALE GENOMIC DNA]</scope>
    <source>
        <strain evidence="7">cv. TM-1</strain>
    </source>
</reference>
<evidence type="ECO:0000256" key="5">
    <source>
        <dbReference type="SAM" id="MobiDB-lite"/>
    </source>
</evidence>
<feature type="region of interest" description="Disordered" evidence="5">
    <location>
        <begin position="158"/>
        <end position="178"/>
    </location>
</feature>
<dbReference type="PROSITE" id="PS51495">
    <property type="entry name" value="GLUE"/>
    <property type="match status" value="1"/>
</dbReference>
<dbReference type="Gene3D" id="6.10.140.260">
    <property type="match status" value="1"/>
</dbReference>
<dbReference type="InterPro" id="IPR037855">
    <property type="entry name" value="Vps36"/>
</dbReference>
<keyword evidence="7" id="KW-1185">Reference proteome</keyword>
<dbReference type="InterPro" id="IPR011993">
    <property type="entry name" value="PH-like_dom_sf"/>
</dbReference>
<feature type="compositionally biased region" description="Low complexity" evidence="5">
    <location>
        <begin position="158"/>
        <end position="172"/>
    </location>
</feature>
<feature type="domain" description="GLUE N-terminal" evidence="6">
    <location>
        <begin position="8"/>
        <end position="162"/>
    </location>
</feature>
<dbReference type="InterPro" id="IPR040608">
    <property type="entry name" value="Snf8/Vps36"/>
</dbReference>
<evidence type="ECO:0000256" key="2">
    <source>
        <dbReference type="ARBA" id="ARBA00022448"/>
    </source>
</evidence>
<evidence type="ECO:0000313" key="7">
    <source>
        <dbReference type="Proteomes" id="UP000818029"/>
    </source>
</evidence>
<feature type="compositionally biased region" description="Basic residues" evidence="5">
    <location>
        <begin position="584"/>
        <end position="599"/>
    </location>
</feature>
<dbReference type="Proteomes" id="UP000818029">
    <property type="component" value="Chromosome D09"/>
</dbReference>
<proteinExistence type="inferred from homology"/>
<name>A0ABM3ARE3_GOSHI</name>
<feature type="compositionally biased region" description="Polar residues" evidence="5">
    <location>
        <begin position="486"/>
        <end position="498"/>
    </location>
</feature>
<dbReference type="Pfam" id="PF11605">
    <property type="entry name" value="Vps36_ESCRT-II"/>
    <property type="match status" value="1"/>
</dbReference>
<dbReference type="InterPro" id="IPR036390">
    <property type="entry name" value="WH_DNA-bd_sf"/>
</dbReference>
<dbReference type="InterPro" id="IPR021648">
    <property type="entry name" value="GLUE_dom"/>
</dbReference>
<reference evidence="8" key="2">
    <citation type="submission" date="2025-08" db="UniProtKB">
        <authorList>
            <consortium name="RefSeq"/>
        </authorList>
    </citation>
    <scope>IDENTIFICATION</scope>
</reference>
<feature type="compositionally biased region" description="Low complexity" evidence="5">
    <location>
        <begin position="454"/>
        <end position="469"/>
    </location>
</feature>
<protein>
    <recommendedName>
        <fullName evidence="4">Vacuolar protein-sorting-associated protein 36</fullName>
    </recommendedName>
    <alternativeName>
        <fullName evidence="4">ESCRT-II complex subunit VPS36</fullName>
    </alternativeName>
</protein>
<evidence type="ECO:0000313" key="8">
    <source>
        <dbReference type="RefSeq" id="XP_040957426.1"/>
    </source>
</evidence>
<dbReference type="Gene3D" id="2.30.29.30">
    <property type="entry name" value="Pleckstrin-homology domain (PH domain)/Phosphotyrosine-binding domain (PTB)"/>
    <property type="match status" value="1"/>
</dbReference>
<organism evidence="7 8">
    <name type="scientific">Gossypium hirsutum</name>
    <name type="common">Upland cotton</name>
    <name type="synonym">Gossypium mexicanum</name>
    <dbReference type="NCBI Taxonomy" id="3635"/>
    <lineage>
        <taxon>Eukaryota</taxon>
        <taxon>Viridiplantae</taxon>
        <taxon>Streptophyta</taxon>
        <taxon>Embryophyta</taxon>
        <taxon>Tracheophyta</taxon>
        <taxon>Spermatophyta</taxon>
        <taxon>Magnoliopsida</taxon>
        <taxon>eudicotyledons</taxon>
        <taxon>Gunneridae</taxon>
        <taxon>Pentapetalae</taxon>
        <taxon>rosids</taxon>
        <taxon>malvids</taxon>
        <taxon>Malvales</taxon>
        <taxon>Malvaceae</taxon>
        <taxon>Malvoideae</taxon>
        <taxon>Gossypium</taxon>
    </lineage>
</organism>
<keyword evidence="4" id="KW-0963">Cytoplasm</keyword>
<dbReference type="GeneID" id="107931448"/>
<gene>
    <name evidence="8" type="primary">LOC107931448</name>
</gene>